<accession>G7CDR7</accession>
<evidence type="ECO:0000313" key="3">
    <source>
        <dbReference type="Proteomes" id="UP000004915"/>
    </source>
</evidence>
<dbReference type="RefSeq" id="WP_003924599.1">
    <property type="nucleotide sequence ID" value="NZ_AGVE01000024.1"/>
</dbReference>
<feature type="region of interest" description="Disordered" evidence="1">
    <location>
        <begin position="102"/>
        <end position="129"/>
    </location>
</feature>
<organism evidence="2 3">
    <name type="scientific">Mycolicibacterium thermoresistibile (strain ATCC 19527 / DSM 44167 / CIP 105390 / JCM 6362 / NCTC 10409 / 316)</name>
    <name type="common">Mycobacterium thermoresistibile</name>
    <dbReference type="NCBI Taxonomy" id="1078020"/>
    <lineage>
        <taxon>Bacteria</taxon>
        <taxon>Bacillati</taxon>
        <taxon>Actinomycetota</taxon>
        <taxon>Actinomycetes</taxon>
        <taxon>Mycobacteriales</taxon>
        <taxon>Mycobacteriaceae</taxon>
        <taxon>Mycolicibacterium</taxon>
    </lineage>
</organism>
<dbReference type="PATRIC" id="fig|1078020.3.peg.1115"/>
<evidence type="ECO:0000256" key="1">
    <source>
        <dbReference type="SAM" id="MobiDB-lite"/>
    </source>
</evidence>
<dbReference type="Proteomes" id="UP000004915">
    <property type="component" value="Unassembled WGS sequence"/>
</dbReference>
<reference evidence="2 3" key="1">
    <citation type="submission" date="2011-11" db="EMBL/GenBank/DDBJ databases">
        <authorList>
            <consortium name="Tuberculosis Structural Genomics Consortium"/>
            <person name="Ioerger T.R."/>
        </authorList>
    </citation>
    <scope>NUCLEOTIDE SEQUENCE [LARGE SCALE GENOMIC DNA]</scope>
    <source>
        <strain evidence="3">ATCC 19527 / DSM 44167 / CIP 105390 / JCM 6362 / NCTC 10409 / 316</strain>
    </source>
</reference>
<gene>
    <name evidence="2" type="ORF">KEK_05617</name>
</gene>
<keyword evidence="3" id="KW-1185">Reference proteome</keyword>
<dbReference type="EMBL" id="AGVE01000024">
    <property type="protein sequence ID" value="EHI13746.1"/>
    <property type="molecule type" value="Genomic_DNA"/>
</dbReference>
<protein>
    <submittedName>
        <fullName evidence="2">Uncharacterized protein</fullName>
    </submittedName>
</protein>
<dbReference type="AlphaFoldDB" id="G7CDR7"/>
<sequence length="129" mass="14256">MTEGDVSMAWYLALQGPAHTTNQALIYQLGDDVDVDKIADDMASAATIDRVVPIPVVLQNLNKPATMHVRPASWGVWTFYELSDEERKKLPSGNPLLDALAQAARQQQAKMGQQGQQPGQQIPEIFRNQ</sequence>
<feature type="compositionally biased region" description="Low complexity" evidence="1">
    <location>
        <begin position="102"/>
        <end position="121"/>
    </location>
</feature>
<comment type="caution">
    <text evidence="2">The sequence shown here is derived from an EMBL/GenBank/DDBJ whole genome shotgun (WGS) entry which is preliminary data.</text>
</comment>
<proteinExistence type="predicted"/>
<dbReference type="eggNOG" id="ENOG5031KSU">
    <property type="taxonomic scope" value="Bacteria"/>
</dbReference>
<name>G7CDR7_MYCT3</name>
<evidence type="ECO:0000313" key="2">
    <source>
        <dbReference type="EMBL" id="EHI13746.1"/>
    </source>
</evidence>